<dbReference type="EMBL" id="CACTIH010000144">
    <property type="protein sequence ID" value="CAA2955246.1"/>
    <property type="molecule type" value="Genomic_DNA"/>
</dbReference>
<reference evidence="2 3" key="1">
    <citation type="submission" date="2019-12" db="EMBL/GenBank/DDBJ databases">
        <authorList>
            <person name="Alioto T."/>
            <person name="Alioto T."/>
            <person name="Gomez Garrido J."/>
        </authorList>
    </citation>
    <scope>NUCLEOTIDE SEQUENCE [LARGE SCALE GENOMIC DNA]</scope>
</reference>
<name>A0A8S0PN78_OLEEU</name>
<comment type="caution">
    <text evidence="2">The sequence shown here is derived from an EMBL/GenBank/DDBJ whole genome shotgun (WGS) entry which is preliminary data.</text>
</comment>
<feature type="region of interest" description="Disordered" evidence="1">
    <location>
        <begin position="1"/>
        <end position="60"/>
    </location>
</feature>
<sequence length="134" mass="15324">MKHQLVQHWKEYLQANERSKNQQKHSEAAFERTQEEEDGPISNSNSKGQEIGLLDKNQAIEAGEKEDEKFVKAREQAFSSIFEICSPKTNTIDEDDAISEAPTFTALEKKSTQQVHNLADQQKQSEIAFEKTQK</sequence>
<dbReference type="Proteomes" id="UP000594638">
    <property type="component" value="Unassembled WGS sequence"/>
</dbReference>
<feature type="compositionally biased region" description="Basic and acidic residues" evidence="1">
    <location>
        <begin position="17"/>
        <end position="33"/>
    </location>
</feature>
<feature type="compositionally biased region" description="Polar residues" evidence="1">
    <location>
        <begin position="115"/>
        <end position="125"/>
    </location>
</feature>
<accession>A0A8S0PN78</accession>
<protein>
    <submittedName>
        <fullName evidence="2">Uncharacterized protein</fullName>
    </submittedName>
</protein>
<evidence type="ECO:0000313" key="3">
    <source>
        <dbReference type="Proteomes" id="UP000594638"/>
    </source>
</evidence>
<dbReference type="OrthoDB" id="928580at2759"/>
<dbReference type="AlphaFoldDB" id="A0A8S0PN78"/>
<feature type="region of interest" description="Disordered" evidence="1">
    <location>
        <begin position="115"/>
        <end position="134"/>
    </location>
</feature>
<evidence type="ECO:0000313" key="2">
    <source>
        <dbReference type="EMBL" id="CAA2955246.1"/>
    </source>
</evidence>
<organism evidence="2 3">
    <name type="scientific">Olea europaea subsp. europaea</name>
    <dbReference type="NCBI Taxonomy" id="158383"/>
    <lineage>
        <taxon>Eukaryota</taxon>
        <taxon>Viridiplantae</taxon>
        <taxon>Streptophyta</taxon>
        <taxon>Embryophyta</taxon>
        <taxon>Tracheophyta</taxon>
        <taxon>Spermatophyta</taxon>
        <taxon>Magnoliopsida</taxon>
        <taxon>eudicotyledons</taxon>
        <taxon>Gunneridae</taxon>
        <taxon>Pentapetalae</taxon>
        <taxon>asterids</taxon>
        <taxon>lamiids</taxon>
        <taxon>Lamiales</taxon>
        <taxon>Oleaceae</taxon>
        <taxon>Oleeae</taxon>
        <taxon>Olea</taxon>
    </lineage>
</organism>
<proteinExistence type="predicted"/>
<evidence type="ECO:0000256" key="1">
    <source>
        <dbReference type="SAM" id="MobiDB-lite"/>
    </source>
</evidence>
<dbReference type="Gramene" id="OE9A113620T1">
    <property type="protein sequence ID" value="OE9A113620C1"/>
    <property type="gene ID" value="OE9A113620"/>
</dbReference>
<gene>
    <name evidence="2" type="ORF">OLEA9_A113620</name>
</gene>
<keyword evidence="3" id="KW-1185">Reference proteome</keyword>